<comment type="catalytic activity">
    <reaction evidence="1">
        <text>ATP + protein L-histidine = ADP + protein N-phospho-L-histidine.</text>
        <dbReference type="EC" id="2.7.13.3"/>
    </reaction>
</comment>
<feature type="domain" description="Response regulatory" evidence="10">
    <location>
        <begin position="704"/>
        <end position="818"/>
    </location>
</feature>
<evidence type="ECO:0000256" key="1">
    <source>
        <dbReference type="ARBA" id="ARBA00000085"/>
    </source>
</evidence>
<dbReference type="SUPFAM" id="SSF55785">
    <property type="entry name" value="PYP-like sensor domain (PAS domain)"/>
    <property type="match status" value="1"/>
</dbReference>
<keyword evidence="8" id="KW-0812">Transmembrane</keyword>
<keyword evidence="4 7" id="KW-0597">Phosphoprotein</keyword>
<dbReference type="InterPro" id="IPR011006">
    <property type="entry name" value="CheY-like_superfamily"/>
</dbReference>
<dbReference type="Gene3D" id="3.40.50.2300">
    <property type="match status" value="1"/>
</dbReference>
<dbReference type="PANTHER" id="PTHR43065">
    <property type="entry name" value="SENSOR HISTIDINE KINASE"/>
    <property type="match status" value="1"/>
</dbReference>
<dbReference type="InterPro" id="IPR005467">
    <property type="entry name" value="His_kinase_dom"/>
</dbReference>
<comment type="caution">
    <text evidence="12">The sequence shown here is derived from an EMBL/GenBank/DDBJ whole genome shotgun (WGS) entry which is preliminary data.</text>
</comment>
<name>A0A6M1TS18_9RHOB</name>
<dbReference type="PROSITE" id="PS50885">
    <property type="entry name" value="HAMP"/>
    <property type="match status" value="1"/>
</dbReference>
<dbReference type="InterPro" id="IPR036890">
    <property type="entry name" value="HATPase_C_sf"/>
</dbReference>
<dbReference type="GO" id="GO:0016020">
    <property type="term" value="C:membrane"/>
    <property type="evidence" value="ECO:0007669"/>
    <property type="project" value="UniProtKB-SubCell"/>
</dbReference>
<evidence type="ECO:0000313" key="13">
    <source>
        <dbReference type="Proteomes" id="UP000474758"/>
    </source>
</evidence>
<dbReference type="Gene3D" id="6.10.340.10">
    <property type="match status" value="1"/>
</dbReference>
<keyword evidence="8" id="KW-0472">Membrane</keyword>
<dbReference type="InterPro" id="IPR036097">
    <property type="entry name" value="HisK_dim/P_sf"/>
</dbReference>
<dbReference type="SMART" id="SM00304">
    <property type="entry name" value="HAMP"/>
    <property type="match status" value="1"/>
</dbReference>
<dbReference type="Pfam" id="PF00672">
    <property type="entry name" value="HAMP"/>
    <property type="match status" value="1"/>
</dbReference>
<proteinExistence type="predicted"/>
<dbReference type="Proteomes" id="UP000474758">
    <property type="component" value="Unassembled WGS sequence"/>
</dbReference>
<dbReference type="InterPro" id="IPR003594">
    <property type="entry name" value="HATPase_dom"/>
</dbReference>
<dbReference type="EC" id="2.7.13.3" evidence="3"/>
<evidence type="ECO:0000256" key="4">
    <source>
        <dbReference type="ARBA" id="ARBA00022553"/>
    </source>
</evidence>
<dbReference type="InterPro" id="IPR003661">
    <property type="entry name" value="HisK_dim/P_dom"/>
</dbReference>
<evidence type="ECO:0000256" key="6">
    <source>
        <dbReference type="ARBA" id="ARBA00022777"/>
    </source>
</evidence>
<dbReference type="PROSITE" id="PS50109">
    <property type="entry name" value="HIS_KIN"/>
    <property type="match status" value="1"/>
</dbReference>
<dbReference type="PRINTS" id="PR00344">
    <property type="entry name" value="BCTRLSENSOR"/>
</dbReference>
<evidence type="ECO:0000256" key="3">
    <source>
        <dbReference type="ARBA" id="ARBA00012438"/>
    </source>
</evidence>
<evidence type="ECO:0000259" key="9">
    <source>
        <dbReference type="PROSITE" id="PS50109"/>
    </source>
</evidence>
<dbReference type="SMART" id="SM00448">
    <property type="entry name" value="REC"/>
    <property type="match status" value="1"/>
</dbReference>
<feature type="transmembrane region" description="Helical" evidence="8">
    <location>
        <begin position="283"/>
        <end position="302"/>
    </location>
</feature>
<evidence type="ECO:0000259" key="11">
    <source>
        <dbReference type="PROSITE" id="PS50885"/>
    </source>
</evidence>
<feature type="domain" description="HAMP" evidence="11">
    <location>
        <begin position="304"/>
        <end position="358"/>
    </location>
</feature>
<keyword evidence="8" id="KW-1133">Transmembrane helix</keyword>
<dbReference type="PROSITE" id="PS50110">
    <property type="entry name" value="RESPONSE_REGULATORY"/>
    <property type="match status" value="1"/>
</dbReference>
<dbReference type="InterPro" id="IPR001789">
    <property type="entry name" value="Sig_transdc_resp-reg_receiver"/>
</dbReference>
<dbReference type="Gene3D" id="1.10.287.130">
    <property type="match status" value="1"/>
</dbReference>
<dbReference type="SUPFAM" id="SSF55874">
    <property type="entry name" value="ATPase domain of HSP90 chaperone/DNA topoisomerase II/histidine kinase"/>
    <property type="match status" value="1"/>
</dbReference>
<evidence type="ECO:0000256" key="5">
    <source>
        <dbReference type="ARBA" id="ARBA00022679"/>
    </source>
</evidence>
<gene>
    <name evidence="12" type="ORF">G5V65_19550</name>
</gene>
<dbReference type="Gene3D" id="3.30.565.10">
    <property type="entry name" value="Histidine kinase-like ATPase, C-terminal domain"/>
    <property type="match status" value="1"/>
</dbReference>
<evidence type="ECO:0000256" key="2">
    <source>
        <dbReference type="ARBA" id="ARBA00004370"/>
    </source>
</evidence>
<dbReference type="EMBL" id="JAALFE010000030">
    <property type="protein sequence ID" value="NGQ93089.1"/>
    <property type="molecule type" value="Genomic_DNA"/>
</dbReference>
<dbReference type="InterPro" id="IPR004358">
    <property type="entry name" value="Sig_transdc_His_kin-like_C"/>
</dbReference>
<dbReference type="GO" id="GO:0000155">
    <property type="term" value="F:phosphorelay sensor kinase activity"/>
    <property type="evidence" value="ECO:0007669"/>
    <property type="project" value="InterPro"/>
</dbReference>
<dbReference type="SUPFAM" id="SSF52172">
    <property type="entry name" value="CheY-like"/>
    <property type="match status" value="1"/>
</dbReference>
<dbReference type="PANTHER" id="PTHR43065:SF42">
    <property type="entry name" value="TWO-COMPONENT SENSOR PPRA"/>
    <property type="match status" value="1"/>
</dbReference>
<sequence length="832" mass="88030">MRRISVRARLLVALALLAGAVLTVGVIAWVALSRGNDRLDRLHGETLAGVDRALTLSRQAADLATLAPYLLTLESPFRIAQEGQEATRLVQEIAAGLPGDAALGARLEETQRAIGNLVRDTSLRAGLRDRTLRLNAELAAAERRFAALSSRPTAPLQERQDWLALQRIAAALLGAGRAENLIGVGEFQREYTRLTARMGADLPPDVGAELARLRIVAEGREGLFELRRIELARQIGAEAALVRIRQGAAAVTAHAATATAEAQAVIAAERASTTTAIAVAKSTLLVVVLASAALALAAALYVSGHVTANLRAISEAMIRLAAGDRQTRLPRGEGQGDEIGKLFHAFRTFRANALRLDRSHRQMVQRTALYENMMAGISDGVAILSDQGQIVAHNERLAPLLRLDPARLAGRPLLADLIAEAGWQRGAGPAGMACLSQEGGLHAEWRESALPGGGAVVLISDATERRQMEDRLRQIQRIEALGKVSGEVAHDFGNILSTISGSLHLMDSAPPERQAMLRQTIASAVDLGGSLTGRLLAFARRQHLEPETVDLPQLVEGLADLVGFALREEIEIRIEAAEGPLPVRVDPGQLESAILNLCLNAGQAIEGAGHVTLRVAGEGDQAVIEVADSGAGMPPEVLAHAMEPFFSARADGTGTGLGLAMVYGFIRQSGGDIAITSAPGQGTTVRLTLPLQAEARGTAASLGRVMLVEDDAADRAAAVAVLAGISRKLDQATSSAEAQALMQTPVDLVVTDLTLQGRVDGWRLAEGALTRWPEARAIIVSGHLPEVDPLSCRFPGRVVALAKPLTAEVLARSMSELFPAVDDEARRAGRDV</sequence>
<evidence type="ECO:0000313" key="12">
    <source>
        <dbReference type="EMBL" id="NGQ93089.1"/>
    </source>
</evidence>
<dbReference type="RefSeq" id="WP_165053677.1">
    <property type="nucleotide sequence ID" value="NZ_JAALFE010000030.1"/>
</dbReference>
<evidence type="ECO:0000259" key="10">
    <source>
        <dbReference type="PROSITE" id="PS50110"/>
    </source>
</evidence>
<keyword evidence="13" id="KW-1185">Reference proteome</keyword>
<protein>
    <recommendedName>
        <fullName evidence="3">histidine kinase</fullName>
        <ecNumber evidence="3">2.7.13.3</ecNumber>
    </recommendedName>
</protein>
<dbReference type="InterPro" id="IPR003660">
    <property type="entry name" value="HAMP_dom"/>
</dbReference>
<evidence type="ECO:0000256" key="8">
    <source>
        <dbReference type="SAM" id="Phobius"/>
    </source>
</evidence>
<organism evidence="12 13">
    <name type="scientific">Paragemmobacter kunshanensis</name>
    <dbReference type="NCBI Taxonomy" id="2583234"/>
    <lineage>
        <taxon>Bacteria</taxon>
        <taxon>Pseudomonadati</taxon>
        <taxon>Pseudomonadota</taxon>
        <taxon>Alphaproteobacteria</taxon>
        <taxon>Rhodobacterales</taxon>
        <taxon>Paracoccaceae</taxon>
        <taxon>Paragemmobacter</taxon>
    </lineage>
</organism>
<dbReference type="InterPro" id="IPR035965">
    <property type="entry name" value="PAS-like_dom_sf"/>
</dbReference>
<dbReference type="SMART" id="SM00388">
    <property type="entry name" value="HisKA"/>
    <property type="match status" value="1"/>
</dbReference>
<dbReference type="SUPFAM" id="SSF47384">
    <property type="entry name" value="Homodimeric domain of signal transducing histidine kinase"/>
    <property type="match status" value="1"/>
</dbReference>
<reference evidence="12 13" key="1">
    <citation type="submission" date="2020-02" db="EMBL/GenBank/DDBJ databases">
        <title>Rhodobacter translucens sp. nov., a novel bacterium isolated from activated sludge.</title>
        <authorList>
            <person name="Liu J."/>
        </authorList>
    </citation>
    <scope>NUCLEOTIDE SEQUENCE [LARGE SCALE GENOMIC DNA]</scope>
    <source>
        <strain evidence="12 13">HX-7-19</strain>
    </source>
</reference>
<feature type="domain" description="Histidine kinase" evidence="9">
    <location>
        <begin position="487"/>
        <end position="693"/>
    </location>
</feature>
<evidence type="ECO:0000256" key="7">
    <source>
        <dbReference type="PROSITE-ProRule" id="PRU00169"/>
    </source>
</evidence>
<keyword evidence="6" id="KW-0418">Kinase</keyword>
<dbReference type="CDD" id="cd06225">
    <property type="entry name" value="HAMP"/>
    <property type="match status" value="1"/>
</dbReference>
<feature type="modified residue" description="4-aspartylphosphate" evidence="7">
    <location>
        <position position="752"/>
    </location>
</feature>
<keyword evidence="5" id="KW-0808">Transferase</keyword>
<dbReference type="AlphaFoldDB" id="A0A6M1TS18"/>
<comment type="subcellular location">
    <subcellularLocation>
        <location evidence="2">Membrane</location>
    </subcellularLocation>
</comment>
<dbReference type="SMART" id="SM00387">
    <property type="entry name" value="HATPase_c"/>
    <property type="match status" value="1"/>
</dbReference>
<dbReference type="Pfam" id="PF02518">
    <property type="entry name" value="HATPase_c"/>
    <property type="match status" value="1"/>
</dbReference>
<accession>A0A6M1TS18</accession>